<name>A0ABD3W5T7_SINWO</name>
<keyword evidence="5" id="KW-1185">Reference proteome</keyword>
<proteinExistence type="inferred from homology"/>
<gene>
    <name evidence="3" type="ORF">ACJMK2_041959</name>
    <name evidence="4" type="ORF">ACJMK2_041961</name>
</gene>
<dbReference type="Gene3D" id="3.30.1330.30">
    <property type="match status" value="1"/>
</dbReference>
<dbReference type="EMBL" id="JBJQND010000008">
    <property type="protein sequence ID" value="KAL3869255.1"/>
    <property type="molecule type" value="Genomic_DNA"/>
</dbReference>
<dbReference type="Pfam" id="PF01248">
    <property type="entry name" value="Ribosomal_L7Ae"/>
    <property type="match status" value="1"/>
</dbReference>
<evidence type="ECO:0000259" key="2">
    <source>
        <dbReference type="Pfam" id="PF01248"/>
    </source>
</evidence>
<organism evidence="4 5">
    <name type="scientific">Sinanodonta woodiana</name>
    <name type="common">Chinese pond mussel</name>
    <name type="synonym">Anodonta woodiana</name>
    <dbReference type="NCBI Taxonomy" id="1069815"/>
    <lineage>
        <taxon>Eukaryota</taxon>
        <taxon>Metazoa</taxon>
        <taxon>Spiralia</taxon>
        <taxon>Lophotrochozoa</taxon>
        <taxon>Mollusca</taxon>
        <taxon>Bivalvia</taxon>
        <taxon>Autobranchia</taxon>
        <taxon>Heteroconchia</taxon>
        <taxon>Palaeoheterodonta</taxon>
        <taxon>Unionida</taxon>
        <taxon>Unionoidea</taxon>
        <taxon>Unionidae</taxon>
        <taxon>Unioninae</taxon>
        <taxon>Sinanodonta</taxon>
    </lineage>
</organism>
<dbReference type="SUPFAM" id="SSF55315">
    <property type="entry name" value="L30e-like"/>
    <property type="match status" value="1"/>
</dbReference>
<accession>A0ABD3W5T7</accession>
<dbReference type="Proteomes" id="UP001634394">
    <property type="component" value="Unassembled WGS sequence"/>
</dbReference>
<evidence type="ECO:0000256" key="1">
    <source>
        <dbReference type="ARBA" id="ARBA00007361"/>
    </source>
</evidence>
<evidence type="ECO:0000313" key="3">
    <source>
        <dbReference type="EMBL" id="KAL3869253.1"/>
    </source>
</evidence>
<dbReference type="InterPro" id="IPR029064">
    <property type="entry name" value="Ribosomal_eL30-like_sf"/>
</dbReference>
<comment type="caution">
    <text evidence="4">The sequence shown here is derived from an EMBL/GenBank/DDBJ whole genome shotgun (WGS) entry which is preliminary data.</text>
</comment>
<comment type="similarity">
    <text evidence="1">Belongs to the GADD45 family.</text>
</comment>
<feature type="domain" description="Ribosomal protein eL8/eL30/eS12/Gadd45" evidence="2">
    <location>
        <begin position="37"/>
        <end position="119"/>
    </location>
</feature>
<sequence>MDFVTNISFPDFDDNSTGEKKRMLLGNDVNLVIDALLRAIDEEQCVVGVQECASVLENNPDCVKMCVLPVGKTSDISIHIQHKLIEAYCWENEIPTIKVMNAEKLALYLQVKTKLNINATMSCMLITDADYHHGNDVLSDCWSSSDDESPS</sequence>
<dbReference type="EMBL" id="JBJQND010000008">
    <property type="protein sequence ID" value="KAL3869253.1"/>
    <property type="molecule type" value="Genomic_DNA"/>
</dbReference>
<evidence type="ECO:0000313" key="4">
    <source>
        <dbReference type="EMBL" id="KAL3869255.1"/>
    </source>
</evidence>
<dbReference type="InterPro" id="IPR004038">
    <property type="entry name" value="Ribosomal_eL8/eL30/eS12/Gad45"/>
</dbReference>
<dbReference type="PANTHER" id="PTHR10411:SF8">
    <property type="entry name" value="FI09246P"/>
    <property type="match status" value="1"/>
</dbReference>
<protein>
    <recommendedName>
        <fullName evidence="2">Ribosomal protein eL8/eL30/eS12/Gadd45 domain-containing protein</fullName>
    </recommendedName>
</protein>
<evidence type="ECO:0000313" key="5">
    <source>
        <dbReference type="Proteomes" id="UP001634394"/>
    </source>
</evidence>
<dbReference type="InterPro" id="IPR024824">
    <property type="entry name" value="GADD45"/>
</dbReference>
<reference evidence="4 5" key="1">
    <citation type="submission" date="2024-11" db="EMBL/GenBank/DDBJ databases">
        <title>Chromosome-level genome assembly of the freshwater bivalve Anodonta woodiana.</title>
        <authorList>
            <person name="Chen X."/>
        </authorList>
    </citation>
    <scope>NUCLEOTIDE SEQUENCE [LARGE SCALE GENOMIC DNA]</scope>
    <source>
        <strain evidence="4">MN2024</strain>
        <tissue evidence="4">Gills</tissue>
    </source>
</reference>
<dbReference type="PANTHER" id="PTHR10411">
    <property type="entry name" value="GROWTH ARREST AND DNA DAMAGE-INDUCIBLE PROTEIN GADD45"/>
    <property type="match status" value="1"/>
</dbReference>
<dbReference type="AlphaFoldDB" id="A0ABD3W5T7"/>